<evidence type="ECO:0000313" key="2">
    <source>
        <dbReference type="EMBL" id="TXL76043.1"/>
    </source>
</evidence>
<evidence type="ECO:0000256" key="1">
    <source>
        <dbReference type="SAM" id="MobiDB-lite"/>
    </source>
</evidence>
<feature type="compositionally biased region" description="Pro residues" evidence="1">
    <location>
        <begin position="51"/>
        <end position="68"/>
    </location>
</feature>
<keyword evidence="3" id="KW-1185">Reference proteome</keyword>
<dbReference type="EMBL" id="VDUZ01000012">
    <property type="protein sequence ID" value="TXL76043.1"/>
    <property type="molecule type" value="Genomic_DNA"/>
</dbReference>
<evidence type="ECO:0000313" key="3">
    <source>
        <dbReference type="Proteomes" id="UP000321638"/>
    </source>
</evidence>
<accession>A0A5C8PP94</accession>
<feature type="region of interest" description="Disordered" evidence="1">
    <location>
        <begin position="50"/>
        <end position="72"/>
    </location>
</feature>
<comment type="caution">
    <text evidence="2">The sequence shown here is derived from an EMBL/GenBank/DDBJ whole genome shotgun (WGS) entry which is preliminary data.</text>
</comment>
<dbReference type="Pfam" id="PF09694">
    <property type="entry name" value="Gcw_chp"/>
    <property type="match status" value="1"/>
</dbReference>
<dbReference type="Proteomes" id="UP000321638">
    <property type="component" value="Unassembled WGS sequence"/>
</dbReference>
<name>A0A5C8PP94_9HYPH</name>
<gene>
    <name evidence="2" type="ORF">FHP25_13220</name>
</gene>
<reference evidence="2 3" key="1">
    <citation type="submission" date="2019-06" db="EMBL/GenBank/DDBJ databases">
        <title>New taxonomy in bacterial strain CC-CFT640, isolated from vineyard.</title>
        <authorList>
            <person name="Lin S.-Y."/>
            <person name="Tsai C.-F."/>
            <person name="Young C.-C."/>
        </authorList>
    </citation>
    <scope>NUCLEOTIDE SEQUENCE [LARGE SCALE GENOMIC DNA]</scope>
    <source>
        <strain evidence="2 3">CC-CFT640</strain>
    </source>
</reference>
<dbReference type="AlphaFoldDB" id="A0A5C8PP94"/>
<organism evidence="2 3">
    <name type="scientific">Vineibacter terrae</name>
    <dbReference type="NCBI Taxonomy" id="2586908"/>
    <lineage>
        <taxon>Bacteria</taxon>
        <taxon>Pseudomonadati</taxon>
        <taxon>Pseudomonadota</taxon>
        <taxon>Alphaproteobacteria</taxon>
        <taxon>Hyphomicrobiales</taxon>
        <taxon>Vineibacter</taxon>
    </lineage>
</organism>
<proteinExistence type="predicted"/>
<dbReference type="InterPro" id="IPR010239">
    <property type="entry name" value="CHP02001"/>
</dbReference>
<dbReference type="OrthoDB" id="9793561at2"/>
<sequence>METACKAPVIDRAAVASPCLCEGKMVIKRLSAALMAVALWGGAAIAQTTPAPAPAAAPAPEPPKPDPTGPFGGSITGIVTLTSDYRFRGISQSKNDPAIQGGLTYEVPLPFIGFAPVSIYGGFWGSSINFSPDVDESIELDMVAGVKFKFLQEKLVLDLGWIGYRYPGSMKSAHLAYDEFGGSLSYDFGFATLAGQVRYSPNFVAHSGDAWYKQAMLTVPLDFIKISEKVSFKMFGGIGHQAVQRNARFANPDYWEWQIGLVATIYGVDFGVTYVDTDISKRRCNGGGFNYCAPRAIFSISKSF</sequence>
<dbReference type="NCBIfam" id="TIGR02001">
    <property type="entry name" value="gcw_chp"/>
    <property type="match status" value="1"/>
</dbReference>
<protein>
    <submittedName>
        <fullName evidence="2">Uncharacterized protein</fullName>
    </submittedName>
</protein>